<evidence type="ECO:0000256" key="6">
    <source>
        <dbReference type="RuleBase" id="RU280814"/>
    </source>
</evidence>
<evidence type="ECO:0000256" key="1">
    <source>
        <dbReference type="ARBA" id="ARBA00004141"/>
    </source>
</evidence>
<accession>G0NNL3</accession>
<comment type="caution">
    <text evidence="6">Lacks conserved residue(s) required for the propagation of feature annotation.</text>
</comment>
<dbReference type="HOGENOM" id="CLU_006685_2_1_1"/>
<proteinExistence type="inferred from homology"/>
<dbReference type="GO" id="GO:0005254">
    <property type="term" value="F:chloride channel activity"/>
    <property type="evidence" value="ECO:0007669"/>
    <property type="project" value="TreeGrafter"/>
</dbReference>
<feature type="transmembrane region" description="Helical" evidence="6">
    <location>
        <begin position="228"/>
        <end position="254"/>
    </location>
</feature>
<evidence type="ECO:0000259" key="8">
    <source>
        <dbReference type="Pfam" id="PF04547"/>
    </source>
</evidence>
<comment type="subcellular location">
    <subcellularLocation>
        <location evidence="1 6">Membrane</location>
        <topology evidence="1 6">Multi-pass membrane protein</topology>
    </subcellularLocation>
</comment>
<dbReference type="GO" id="GO:0005886">
    <property type="term" value="C:plasma membrane"/>
    <property type="evidence" value="ECO:0007669"/>
    <property type="project" value="TreeGrafter"/>
</dbReference>
<dbReference type="STRING" id="135651.G0NNL3"/>
<dbReference type="FunCoup" id="G0NNL3">
    <property type="interactions" value="595"/>
</dbReference>
<evidence type="ECO:0000256" key="3">
    <source>
        <dbReference type="ARBA" id="ARBA00022692"/>
    </source>
</evidence>
<feature type="transmembrane region" description="Helical" evidence="6">
    <location>
        <begin position="677"/>
        <end position="694"/>
    </location>
</feature>
<feature type="transmembrane region" description="Helical" evidence="6">
    <location>
        <begin position="352"/>
        <end position="374"/>
    </location>
</feature>
<feature type="transmembrane region" description="Helical" evidence="6">
    <location>
        <begin position="266"/>
        <end position="290"/>
    </location>
</feature>
<dbReference type="AlphaFoldDB" id="G0NNL3"/>
<comment type="similarity">
    <text evidence="2 6">Belongs to the anoctamin family.</text>
</comment>
<dbReference type="InParanoid" id="G0NNL3"/>
<organism evidence="10">
    <name type="scientific">Caenorhabditis brenneri</name>
    <name type="common">Nematode worm</name>
    <dbReference type="NCBI Taxonomy" id="135651"/>
    <lineage>
        <taxon>Eukaryota</taxon>
        <taxon>Metazoa</taxon>
        <taxon>Ecdysozoa</taxon>
        <taxon>Nematoda</taxon>
        <taxon>Chromadorea</taxon>
        <taxon>Rhabditida</taxon>
        <taxon>Rhabditina</taxon>
        <taxon>Rhabditomorpha</taxon>
        <taxon>Rhabditoidea</taxon>
        <taxon>Rhabditidae</taxon>
        <taxon>Peloderinae</taxon>
        <taxon>Caenorhabditis</taxon>
    </lineage>
</organism>
<keyword evidence="5 6" id="KW-0472">Membrane</keyword>
<keyword evidence="3 6" id="KW-0812">Transmembrane</keyword>
<evidence type="ECO:0000256" key="7">
    <source>
        <dbReference type="SAM" id="MobiDB-lite"/>
    </source>
</evidence>
<feature type="transmembrane region" description="Helical" evidence="6">
    <location>
        <begin position="386"/>
        <end position="405"/>
    </location>
</feature>
<name>G0NNL3_CAEBE</name>
<dbReference type="Proteomes" id="UP000008068">
    <property type="component" value="Unassembled WGS sequence"/>
</dbReference>
<feature type="region of interest" description="Disordered" evidence="7">
    <location>
        <begin position="761"/>
        <end position="831"/>
    </location>
</feature>
<dbReference type="InterPro" id="IPR049452">
    <property type="entry name" value="Anoctamin_TM"/>
</dbReference>
<keyword evidence="10" id="KW-1185">Reference proteome</keyword>
<gene>
    <name evidence="9" type="ORF">CAEBREN_04769</name>
</gene>
<dbReference type="eggNOG" id="KOG2513">
    <property type="taxonomic scope" value="Eukaryota"/>
</dbReference>
<feature type="compositionally biased region" description="Polar residues" evidence="7">
    <location>
        <begin position="762"/>
        <end position="793"/>
    </location>
</feature>
<feature type="domain" description="Anoctamin transmembrane" evidence="8">
    <location>
        <begin position="217"/>
        <end position="747"/>
    </location>
</feature>
<evidence type="ECO:0000313" key="9">
    <source>
        <dbReference type="EMBL" id="EGT34617.1"/>
    </source>
</evidence>
<dbReference type="OrthoDB" id="296386at2759"/>
<dbReference type="EMBL" id="GL379915">
    <property type="protein sequence ID" value="EGT34617.1"/>
    <property type="molecule type" value="Genomic_DNA"/>
</dbReference>
<dbReference type="Pfam" id="PF04547">
    <property type="entry name" value="Anoctamin"/>
    <property type="match status" value="1"/>
</dbReference>
<protein>
    <recommendedName>
        <fullName evidence="6">Anoctamin</fullName>
    </recommendedName>
</protein>
<sequence length="831" mass="96063">MATLHNKFGAIIQDGISEGTRFALSWDLWRYASTSTHCDLLITMQFTNDDVENKTSVMWLVQQMREHEPNLRIEIRYHKLNSCYAIYLTADYKSLLKGAELCHIKKNIKAKFGGGMRDFSFEEAQFFAGVEGKNTFLSPMERTLIVKQMVDMMRAGKGGLSLKLPRRTITFTEGTAIVPKLISTNVVQNVSALHNTEFLNHLKQKWLFSIEQPIDQVKDYFGTEIAMYFAWLGHLTTALWFPSLVGVVMWFLGFKYKNDPGDKQDLYQLISDICFVLFAFFNCIWSTIYLEWWKRVQAELAFKWGTYDATQDSYLQDPRPAFQGDYLAPNPVSGRMEPFYPAWKHMVVRYVITYPITCLCVVGMFLAMLAVFTVQDLTDAYFAESTFFFWICYLPMVVYALMILVGDKIYRRLALILNDLENYRTEDEYEDFLITKIVIFQFVTAFGSLFYIAFVLRDMKRLQETLATLLITRQVTQNFTETVVPFMIEKLKLSSLTYKMTRSMSDDTLRRHVENVRNKRQSSVEQEEESPKSPGIRSLFSLGSPEVRQRKGVLEPEPKDDFKQLRTLSSIFREDFSMKTERLPCPEFKPNQDSNPEITQAELESVMAVYARPLDDFLEMFIQFGYVLLFSPAFPLAAACALFNNLLEIKVDAFKLCNTVQRPFGRRVKDIGAWQKAMELLGVLGVIVNCALIGQSGLVQRIWPDLSWGGQILIIVVLEHVILASKMIIDILVPDVPHWVRIETAKQEHFRREAFKRESRLLSHTQTPSSEHLQNQIQNNQPEPGSPDASSPRFNRLDQINRSKRRSITPMVRLSSFTRKPKRDSDENCID</sequence>
<dbReference type="InterPro" id="IPR007632">
    <property type="entry name" value="Anoctamin"/>
</dbReference>
<keyword evidence="4 6" id="KW-1133">Transmembrane helix</keyword>
<evidence type="ECO:0000313" key="10">
    <source>
        <dbReference type="Proteomes" id="UP000008068"/>
    </source>
</evidence>
<dbReference type="PANTHER" id="PTHR12308:SF51">
    <property type="entry name" value="ANOCTAMIN-8"/>
    <property type="match status" value="1"/>
</dbReference>
<feature type="transmembrane region" description="Helical" evidence="6">
    <location>
        <begin position="433"/>
        <end position="456"/>
    </location>
</feature>
<feature type="region of interest" description="Disordered" evidence="7">
    <location>
        <begin position="515"/>
        <end position="540"/>
    </location>
</feature>
<evidence type="ECO:0000256" key="2">
    <source>
        <dbReference type="ARBA" id="ARBA00009671"/>
    </source>
</evidence>
<evidence type="ECO:0000256" key="4">
    <source>
        <dbReference type="ARBA" id="ARBA00022989"/>
    </source>
</evidence>
<reference evidence="10" key="1">
    <citation type="submission" date="2011-07" db="EMBL/GenBank/DDBJ databases">
        <authorList>
            <consortium name="Caenorhabditis brenneri Sequencing and Analysis Consortium"/>
            <person name="Wilson R.K."/>
        </authorList>
    </citation>
    <scope>NUCLEOTIDE SEQUENCE [LARGE SCALE GENOMIC DNA]</scope>
    <source>
        <strain evidence="10">PB2801</strain>
    </source>
</reference>
<evidence type="ECO:0000256" key="5">
    <source>
        <dbReference type="ARBA" id="ARBA00023136"/>
    </source>
</evidence>
<dbReference type="OMA" id="MLHNIHF"/>
<dbReference type="PANTHER" id="PTHR12308">
    <property type="entry name" value="ANOCTAMIN"/>
    <property type="match status" value="1"/>
</dbReference>